<feature type="transmembrane region" description="Helical" evidence="1">
    <location>
        <begin position="54"/>
        <end position="73"/>
    </location>
</feature>
<feature type="transmembrane region" description="Helical" evidence="1">
    <location>
        <begin position="79"/>
        <end position="96"/>
    </location>
</feature>
<name>A0ABS5IDG5_9PROT</name>
<dbReference type="EMBL" id="JAGTUF010000011">
    <property type="protein sequence ID" value="MBR9972455.1"/>
    <property type="molecule type" value="Genomic_DNA"/>
</dbReference>
<evidence type="ECO:0000313" key="2">
    <source>
        <dbReference type="EMBL" id="MBR9972455.1"/>
    </source>
</evidence>
<accession>A0ABS5IDG5</accession>
<feature type="transmembrane region" description="Helical" evidence="1">
    <location>
        <begin position="179"/>
        <end position="199"/>
    </location>
</feature>
<keyword evidence="3" id="KW-1185">Reference proteome</keyword>
<feature type="transmembrane region" description="Helical" evidence="1">
    <location>
        <begin position="319"/>
        <end position="338"/>
    </location>
</feature>
<dbReference type="RefSeq" id="WP_211549233.1">
    <property type="nucleotide sequence ID" value="NZ_JAGTUF010000011.1"/>
</dbReference>
<feature type="transmembrane region" description="Helical" evidence="1">
    <location>
        <begin position="249"/>
        <end position="267"/>
    </location>
</feature>
<feature type="transmembrane region" description="Helical" evidence="1">
    <location>
        <begin position="26"/>
        <end position="42"/>
    </location>
</feature>
<keyword evidence="1" id="KW-0812">Transmembrane</keyword>
<evidence type="ECO:0000313" key="3">
    <source>
        <dbReference type="Proteomes" id="UP000680714"/>
    </source>
</evidence>
<gene>
    <name evidence="2" type="ORF">KEC16_12090</name>
</gene>
<keyword evidence="1" id="KW-1133">Transmembrane helix</keyword>
<feature type="transmembrane region" description="Helical" evidence="1">
    <location>
        <begin position="350"/>
        <end position="371"/>
    </location>
</feature>
<feature type="transmembrane region" description="Helical" evidence="1">
    <location>
        <begin position="206"/>
        <end position="225"/>
    </location>
</feature>
<evidence type="ECO:0008006" key="4">
    <source>
        <dbReference type="Google" id="ProtNLM"/>
    </source>
</evidence>
<feature type="transmembrane region" description="Helical" evidence="1">
    <location>
        <begin position="391"/>
        <end position="415"/>
    </location>
</feature>
<dbReference type="PROSITE" id="PS51257">
    <property type="entry name" value="PROKAR_LIPOPROTEIN"/>
    <property type="match status" value="1"/>
</dbReference>
<sequence>MRATIATIALLSVVVGAIAQPLGGGAAAGFVAACGLIVYVLLEGWSCQGNGRIILLMAATAAIVTVIGHPAPWAVLSKAAMAAAAIIGLFTALGFLREAAESSALVQSCGELMVRQPPGRRYLALTLGSHLISLVLNFGVLPLLGTMVVKGNTLEAAGGDPRIVAIRSQRMLSAMLRGFAVMTAWSPLSVSFAVTVTVIPGLPWQSLLLVQALLAALLLILGLILDRRAFPPSGQALPGIGGATDWKPAWRMAALVAAVVIGAIAVAELLSLRLVHGAMIVVPPAALIWLWVQQRDVLNVFYGLGPKLRVSMPAFRDEVAMLGGAMFVGTVASAFLSAESLGQIIEGLGLPPLFLVILLAWAVMILAQLGISQILSVTLLGGALVHVAPPLLLASALMGAWALSACSTPVGAAVLTVARIGNVPVRRVASDWNGRFVLAGAVVLAFWLVGLDGLLFAFG</sequence>
<protein>
    <recommendedName>
        <fullName evidence="4">H+/citrate symporter</fullName>
    </recommendedName>
</protein>
<reference evidence="2 3" key="1">
    <citation type="submission" date="2021-04" db="EMBL/GenBank/DDBJ databases">
        <title>Magnetospirillum sulfuroxidans sp. nov., a facultative chemolithoautotrophic sulfur-oxidizing alphaproteobacterium isolated from freshwater sediment and proposals for Paramagetospirillum gen. nov., and Magnetospirillaceae fam. nov.</title>
        <authorList>
            <person name="Koziaeva V."/>
            <person name="Geelhoed J.S."/>
            <person name="Sorokin D.Y."/>
            <person name="Grouzdev D.S."/>
        </authorList>
    </citation>
    <scope>NUCLEOTIDE SEQUENCE [LARGE SCALE GENOMIC DNA]</scope>
    <source>
        <strain evidence="2 3">J10</strain>
    </source>
</reference>
<evidence type="ECO:0000256" key="1">
    <source>
        <dbReference type="SAM" id="Phobius"/>
    </source>
</evidence>
<keyword evidence="1" id="KW-0472">Membrane</keyword>
<feature type="transmembrane region" description="Helical" evidence="1">
    <location>
        <begin position="436"/>
        <end position="458"/>
    </location>
</feature>
<dbReference type="Proteomes" id="UP000680714">
    <property type="component" value="Unassembled WGS sequence"/>
</dbReference>
<organism evidence="2 3">
    <name type="scientific">Magnetospirillum sulfuroxidans</name>
    <dbReference type="NCBI Taxonomy" id="611300"/>
    <lineage>
        <taxon>Bacteria</taxon>
        <taxon>Pseudomonadati</taxon>
        <taxon>Pseudomonadota</taxon>
        <taxon>Alphaproteobacteria</taxon>
        <taxon>Rhodospirillales</taxon>
        <taxon>Rhodospirillaceae</taxon>
        <taxon>Magnetospirillum</taxon>
    </lineage>
</organism>
<feature type="transmembrane region" description="Helical" evidence="1">
    <location>
        <begin position="122"/>
        <end position="144"/>
    </location>
</feature>
<comment type="caution">
    <text evidence="2">The sequence shown here is derived from an EMBL/GenBank/DDBJ whole genome shotgun (WGS) entry which is preliminary data.</text>
</comment>
<proteinExistence type="predicted"/>